<accession>A0A1W4WJ05</accession>
<protein>
    <submittedName>
        <fullName evidence="5">Leucine-rich repeat-containing protein 15-like</fullName>
    </submittedName>
</protein>
<evidence type="ECO:0000256" key="3">
    <source>
        <dbReference type="SAM" id="SignalP"/>
    </source>
</evidence>
<feature type="chain" id="PRO_5010718223" evidence="3">
    <location>
        <begin position="23"/>
        <end position="317"/>
    </location>
</feature>
<dbReference type="InterPro" id="IPR003591">
    <property type="entry name" value="Leu-rich_rpt_typical-subtyp"/>
</dbReference>
<reference evidence="5" key="1">
    <citation type="submission" date="2025-08" db="UniProtKB">
        <authorList>
            <consortium name="RefSeq"/>
        </authorList>
    </citation>
    <scope>IDENTIFICATION</scope>
    <source>
        <tissue evidence="5">Entire body</tissue>
    </source>
</reference>
<dbReference type="Proteomes" id="UP000192223">
    <property type="component" value="Unplaced"/>
</dbReference>
<dbReference type="Pfam" id="PF13855">
    <property type="entry name" value="LRR_8"/>
    <property type="match status" value="2"/>
</dbReference>
<dbReference type="STRING" id="224129.A0A1W4WJ05"/>
<evidence type="ECO:0000256" key="2">
    <source>
        <dbReference type="ARBA" id="ARBA00022737"/>
    </source>
</evidence>
<feature type="signal peptide" evidence="3">
    <location>
        <begin position="1"/>
        <end position="22"/>
    </location>
</feature>
<dbReference type="AlphaFoldDB" id="A0A1W4WJ05"/>
<dbReference type="InterPro" id="IPR050333">
    <property type="entry name" value="SLRP"/>
</dbReference>
<dbReference type="GeneID" id="108733370"/>
<dbReference type="InParanoid" id="A0A1W4WJ05"/>
<dbReference type="KEGG" id="apln:108733370"/>
<keyword evidence="3" id="KW-0732">Signal</keyword>
<gene>
    <name evidence="5" type="primary">LOC108733370</name>
</gene>
<organism evidence="4 5">
    <name type="scientific">Agrilus planipennis</name>
    <name type="common">Emerald ash borer</name>
    <name type="synonym">Agrilus marcopoli</name>
    <dbReference type="NCBI Taxonomy" id="224129"/>
    <lineage>
        <taxon>Eukaryota</taxon>
        <taxon>Metazoa</taxon>
        <taxon>Ecdysozoa</taxon>
        <taxon>Arthropoda</taxon>
        <taxon>Hexapoda</taxon>
        <taxon>Insecta</taxon>
        <taxon>Pterygota</taxon>
        <taxon>Neoptera</taxon>
        <taxon>Endopterygota</taxon>
        <taxon>Coleoptera</taxon>
        <taxon>Polyphaga</taxon>
        <taxon>Elateriformia</taxon>
        <taxon>Buprestoidea</taxon>
        <taxon>Buprestidae</taxon>
        <taxon>Agrilinae</taxon>
        <taxon>Agrilus</taxon>
    </lineage>
</organism>
<dbReference type="SUPFAM" id="SSF52058">
    <property type="entry name" value="L domain-like"/>
    <property type="match status" value="1"/>
</dbReference>
<sequence>MCCLKAIFLCLIVVVKIQFCKPTSPTESPSDKSILLDFPDDTLQLILIGKRINNLKRGDIKGFKNLFDIELCNNKIENIEPGTFDILPKLERMNLSENSLTKVENGVFNNLNIRILDLSWNKISVIEETALNDMPELTSLYLGNNEITKWNPNWFQRTPKLIRLVFEHNNLNSLPENAFQNIESTRTDNKTDMCWLDFSYNQITELHPKTFAGVKYAEGINFKNNSISDLPPGLFSSLEKTSLIWFWYNQITCLSDEFLESLPPTLSDNIELDFNPWNCSCVEKSHDWSKAHGKTLSVLITYFDCVVDPLLKDGDAE</sequence>
<proteinExistence type="predicted"/>
<evidence type="ECO:0000313" key="5">
    <source>
        <dbReference type="RefSeq" id="XP_018320005.1"/>
    </source>
</evidence>
<evidence type="ECO:0000256" key="1">
    <source>
        <dbReference type="ARBA" id="ARBA00022614"/>
    </source>
</evidence>
<name>A0A1W4WJ05_AGRPL</name>
<dbReference type="RefSeq" id="XP_018320005.1">
    <property type="nucleotide sequence ID" value="XM_018464503.1"/>
</dbReference>
<keyword evidence="2" id="KW-0677">Repeat</keyword>
<dbReference type="Gene3D" id="3.80.10.10">
    <property type="entry name" value="Ribonuclease Inhibitor"/>
    <property type="match status" value="2"/>
</dbReference>
<dbReference type="GO" id="GO:0005615">
    <property type="term" value="C:extracellular space"/>
    <property type="evidence" value="ECO:0007669"/>
    <property type="project" value="TreeGrafter"/>
</dbReference>
<dbReference type="PANTHER" id="PTHR45712">
    <property type="entry name" value="AGAP008170-PA"/>
    <property type="match status" value="1"/>
</dbReference>
<keyword evidence="4" id="KW-1185">Reference proteome</keyword>
<keyword evidence="1" id="KW-0433">Leucine-rich repeat</keyword>
<dbReference type="InterPro" id="IPR001611">
    <property type="entry name" value="Leu-rich_rpt"/>
</dbReference>
<evidence type="ECO:0000313" key="4">
    <source>
        <dbReference type="Proteomes" id="UP000192223"/>
    </source>
</evidence>
<dbReference type="SMART" id="SM00369">
    <property type="entry name" value="LRR_TYP"/>
    <property type="match status" value="6"/>
</dbReference>
<dbReference type="PANTHER" id="PTHR45712:SF28">
    <property type="entry name" value="LEUCINE-RICH REPEAT-CONTAINING PROTEIN 70-LIKE"/>
    <property type="match status" value="1"/>
</dbReference>
<dbReference type="OrthoDB" id="676979at2759"/>
<dbReference type="InterPro" id="IPR032675">
    <property type="entry name" value="LRR_dom_sf"/>
</dbReference>